<dbReference type="Proteomes" id="UP000289260">
    <property type="component" value="Chromosome"/>
</dbReference>
<dbReference type="PROSITE" id="PS50956">
    <property type="entry name" value="HTH_ASNC_2"/>
    <property type="match status" value="1"/>
</dbReference>
<dbReference type="InterPro" id="IPR019887">
    <property type="entry name" value="Tscrpt_reg_AsnC/Lrp_C"/>
</dbReference>
<dbReference type="Pfam" id="PF01037">
    <property type="entry name" value="AsnC_trans_reg"/>
    <property type="match status" value="1"/>
</dbReference>
<keyword evidence="1" id="KW-0805">Transcription regulation</keyword>
<dbReference type="SUPFAM" id="SSF54909">
    <property type="entry name" value="Dimeric alpha+beta barrel"/>
    <property type="match status" value="1"/>
</dbReference>
<dbReference type="InterPro" id="IPR000485">
    <property type="entry name" value="AsnC-type_HTH_dom"/>
</dbReference>
<evidence type="ECO:0000256" key="2">
    <source>
        <dbReference type="ARBA" id="ARBA00023125"/>
    </source>
</evidence>
<name>A0A4P6KGK0_9MICO</name>
<dbReference type="Gene3D" id="1.10.10.10">
    <property type="entry name" value="Winged helix-like DNA-binding domain superfamily/Winged helix DNA-binding domain"/>
    <property type="match status" value="1"/>
</dbReference>
<dbReference type="InterPro" id="IPR036388">
    <property type="entry name" value="WH-like_DNA-bd_sf"/>
</dbReference>
<dbReference type="AlphaFoldDB" id="A0A4P6KGK0"/>
<proteinExistence type="predicted"/>
<dbReference type="Pfam" id="PF13404">
    <property type="entry name" value="HTH_AsnC-type"/>
    <property type="match status" value="1"/>
</dbReference>
<dbReference type="InterPro" id="IPR036390">
    <property type="entry name" value="WH_DNA-bd_sf"/>
</dbReference>
<feature type="domain" description="HTH asnC-type" evidence="4">
    <location>
        <begin position="12"/>
        <end position="73"/>
    </location>
</feature>
<reference evidence="5 6" key="1">
    <citation type="submission" date="2019-02" db="EMBL/GenBank/DDBJ databases">
        <authorList>
            <person name="Sun L."/>
            <person name="Pan D."/>
            <person name="Wu X."/>
        </authorList>
    </citation>
    <scope>NUCLEOTIDE SEQUENCE [LARGE SCALE GENOMIC DNA]</scope>
    <source>
        <strain evidence="5 6">JW-1</strain>
    </source>
</reference>
<dbReference type="EMBL" id="CP035806">
    <property type="protein sequence ID" value="QBE48604.1"/>
    <property type="molecule type" value="Genomic_DNA"/>
</dbReference>
<evidence type="ECO:0000259" key="4">
    <source>
        <dbReference type="PROSITE" id="PS50956"/>
    </source>
</evidence>
<dbReference type="KEGG" id="ltr:EVS81_06975"/>
<dbReference type="SUPFAM" id="SSF46785">
    <property type="entry name" value="Winged helix' DNA-binding domain"/>
    <property type="match status" value="1"/>
</dbReference>
<dbReference type="GO" id="GO:0005829">
    <property type="term" value="C:cytosol"/>
    <property type="evidence" value="ECO:0007669"/>
    <property type="project" value="TreeGrafter"/>
</dbReference>
<protein>
    <submittedName>
        <fullName evidence="5">Lrp/AsnC family transcriptional regulator</fullName>
    </submittedName>
</protein>
<dbReference type="GO" id="GO:0043565">
    <property type="term" value="F:sequence-specific DNA binding"/>
    <property type="evidence" value="ECO:0007669"/>
    <property type="project" value="InterPro"/>
</dbReference>
<dbReference type="OrthoDB" id="4379331at2"/>
<accession>A0A4P6KGK0</accession>
<dbReference type="SMART" id="SM00344">
    <property type="entry name" value="HTH_ASNC"/>
    <property type="match status" value="1"/>
</dbReference>
<gene>
    <name evidence="5" type="ORF">EVS81_06975</name>
</gene>
<evidence type="ECO:0000313" key="5">
    <source>
        <dbReference type="EMBL" id="QBE48604.1"/>
    </source>
</evidence>
<dbReference type="InterPro" id="IPR019888">
    <property type="entry name" value="Tscrpt_reg_AsnC-like"/>
</dbReference>
<dbReference type="GO" id="GO:0043200">
    <property type="term" value="P:response to amino acid"/>
    <property type="evidence" value="ECO:0007669"/>
    <property type="project" value="TreeGrafter"/>
</dbReference>
<evidence type="ECO:0000256" key="3">
    <source>
        <dbReference type="ARBA" id="ARBA00023163"/>
    </source>
</evidence>
<dbReference type="InterPro" id="IPR011991">
    <property type="entry name" value="ArsR-like_HTH"/>
</dbReference>
<keyword evidence="2" id="KW-0238">DNA-binding</keyword>
<evidence type="ECO:0000256" key="1">
    <source>
        <dbReference type="ARBA" id="ARBA00023015"/>
    </source>
</evidence>
<dbReference type="InterPro" id="IPR011008">
    <property type="entry name" value="Dimeric_a/b-barrel"/>
</dbReference>
<keyword evidence="6" id="KW-1185">Reference proteome</keyword>
<dbReference type="PANTHER" id="PTHR30154:SF50">
    <property type="entry name" value="TRANSCRIPTIONAL REGULATOR, ASNC FAMILY"/>
    <property type="match status" value="1"/>
</dbReference>
<keyword evidence="3" id="KW-0804">Transcription</keyword>
<sequence length="175" mass="19706">MDAAKQQEEALLDDVDRDIIDELRVDGRLSFSEIGRRIGFSEPTIRQRYNRLVSLGIIYVAGMYDETKIGGIAAHIGIRVAEVPVARVAEEIADHPQVKYVACALGYYDIILDVIAQDAQELGRIVLQDLRRIRGISDLETLTVLEVMKDTYLWQGFREPLPANRAGRLLSRPGR</sequence>
<organism evidence="5 6">
    <name type="scientific">Leucobacter triazinivorans</name>
    <dbReference type="NCBI Taxonomy" id="1784719"/>
    <lineage>
        <taxon>Bacteria</taxon>
        <taxon>Bacillati</taxon>
        <taxon>Actinomycetota</taxon>
        <taxon>Actinomycetes</taxon>
        <taxon>Micrococcales</taxon>
        <taxon>Microbacteriaceae</taxon>
        <taxon>Leucobacter</taxon>
    </lineage>
</organism>
<dbReference type="Gene3D" id="3.30.70.920">
    <property type="match status" value="1"/>
</dbReference>
<dbReference type="PRINTS" id="PR00033">
    <property type="entry name" value="HTHASNC"/>
</dbReference>
<dbReference type="CDD" id="cd00090">
    <property type="entry name" value="HTH_ARSR"/>
    <property type="match status" value="1"/>
</dbReference>
<dbReference type="PANTHER" id="PTHR30154">
    <property type="entry name" value="LEUCINE-RESPONSIVE REGULATORY PROTEIN"/>
    <property type="match status" value="1"/>
</dbReference>
<evidence type="ECO:0000313" key="6">
    <source>
        <dbReference type="Proteomes" id="UP000289260"/>
    </source>
</evidence>
<dbReference type="RefSeq" id="WP_130109739.1">
    <property type="nucleotide sequence ID" value="NZ_CP035806.1"/>
</dbReference>